<feature type="non-terminal residue" evidence="3">
    <location>
        <position position="200"/>
    </location>
</feature>
<keyword evidence="2" id="KW-0812">Transmembrane</keyword>
<keyword evidence="4" id="KW-1185">Reference proteome</keyword>
<proteinExistence type="predicted"/>
<evidence type="ECO:0000313" key="4">
    <source>
        <dbReference type="Proteomes" id="UP000007431"/>
    </source>
</evidence>
<dbReference type="OrthoDB" id="2937724at2759"/>
<dbReference type="RefSeq" id="XP_003026160.1">
    <property type="nucleotide sequence ID" value="XM_003026114.1"/>
</dbReference>
<accession>D8QLG0</accession>
<keyword evidence="2" id="KW-1133">Transmembrane helix</keyword>
<feature type="transmembrane region" description="Helical" evidence="2">
    <location>
        <begin position="45"/>
        <end position="66"/>
    </location>
</feature>
<feature type="region of interest" description="Disordered" evidence="1">
    <location>
        <begin position="1"/>
        <end position="28"/>
    </location>
</feature>
<evidence type="ECO:0000313" key="3">
    <source>
        <dbReference type="EMBL" id="EFI91257.1"/>
    </source>
</evidence>
<dbReference type="GeneID" id="9596526"/>
<gene>
    <name evidence="3" type="ORF">SCHCODRAFT_114680</name>
</gene>
<evidence type="ECO:0000256" key="2">
    <source>
        <dbReference type="SAM" id="Phobius"/>
    </source>
</evidence>
<keyword evidence="2" id="KW-0472">Membrane</keyword>
<dbReference type="EMBL" id="GL377318">
    <property type="protein sequence ID" value="EFI91257.1"/>
    <property type="molecule type" value="Genomic_DNA"/>
</dbReference>
<dbReference type="InParanoid" id="D8QLG0"/>
<reference evidence="3 4" key="1">
    <citation type="journal article" date="2010" name="Nat. Biotechnol.">
        <title>Genome sequence of the model mushroom Schizophyllum commune.</title>
        <authorList>
            <person name="Ohm R.A."/>
            <person name="de Jong J.F."/>
            <person name="Lugones L.G."/>
            <person name="Aerts A."/>
            <person name="Kothe E."/>
            <person name="Stajich J.E."/>
            <person name="de Vries R.P."/>
            <person name="Record E."/>
            <person name="Levasseur A."/>
            <person name="Baker S.E."/>
            <person name="Bartholomew K.A."/>
            <person name="Coutinho P.M."/>
            <person name="Erdmann S."/>
            <person name="Fowler T.J."/>
            <person name="Gathman A.C."/>
            <person name="Lombard V."/>
            <person name="Henrissat B."/>
            <person name="Knabe N."/>
            <person name="Kuees U."/>
            <person name="Lilly W.W."/>
            <person name="Lindquist E."/>
            <person name="Lucas S."/>
            <person name="Magnuson J.K."/>
            <person name="Piumi F."/>
            <person name="Raudaskoski M."/>
            <person name="Salamov A."/>
            <person name="Schmutz J."/>
            <person name="Schwarze F.W.M.R."/>
            <person name="vanKuyk P.A."/>
            <person name="Horton J.S."/>
            <person name="Grigoriev I.V."/>
            <person name="Woesten H.A.B."/>
        </authorList>
    </citation>
    <scope>NUCLEOTIDE SEQUENCE [LARGE SCALE GENOMIC DNA]</scope>
    <source>
        <strain evidence="4">H4-8 / FGSC 9210</strain>
    </source>
</reference>
<dbReference type="AlphaFoldDB" id="D8QLG0"/>
<dbReference type="KEGG" id="scm:SCHCO_02558631"/>
<feature type="compositionally biased region" description="Low complexity" evidence="1">
    <location>
        <begin position="14"/>
        <end position="27"/>
    </location>
</feature>
<name>D8QLG0_SCHCM</name>
<protein>
    <submittedName>
        <fullName evidence="3">Uncharacterized protein</fullName>
    </submittedName>
</protein>
<organism evidence="4">
    <name type="scientific">Schizophyllum commune (strain H4-8 / FGSC 9210)</name>
    <name type="common">Split gill fungus</name>
    <dbReference type="NCBI Taxonomy" id="578458"/>
    <lineage>
        <taxon>Eukaryota</taxon>
        <taxon>Fungi</taxon>
        <taxon>Dikarya</taxon>
        <taxon>Basidiomycota</taxon>
        <taxon>Agaricomycotina</taxon>
        <taxon>Agaricomycetes</taxon>
        <taxon>Agaricomycetidae</taxon>
        <taxon>Agaricales</taxon>
        <taxon>Schizophyllaceae</taxon>
        <taxon>Schizophyllum</taxon>
    </lineage>
</organism>
<dbReference type="Proteomes" id="UP000007431">
    <property type="component" value="Unassembled WGS sequence"/>
</dbReference>
<dbReference type="VEuPathDB" id="FungiDB:SCHCODRAFT_02558631"/>
<sequence length="200" mass="22230">MVYWVDDAPPPRDGPSQTDDSPSPTTSAPYAHHYSAHSFKGMHPFAYIAIAVILFITTGVLIYVLYGCCASAKRSEERHQEEKRAMPPGSKTRVTRWRWAKMRATDESHTACLERSESSCDSEKHLSSPSIPSEYYTSPLAPSTAPLLSCPQLPPRMFDVHTSRRTSKTPSSPYSSDFDAPIWHNSKLSPVVAPTPMCTQ</sequence>
<dbReference type="HOGENOM" id="CLU_1366943_0_0_1"/>
<evidence type="ECO:0000256" key="1">
    <source>
        <dbReference type="SAM" id="MobiDB-lite"/>
    </source>
</evidence>